<proteinExistence type="predicted"/>
<evidence type="ECO:0000313" key="3">
    <source>
        <dbReference type="Proteomes" id="UP001596109"/>
    </source>
</evidence>
<keyword evidence="1" id="KW-0472">Membrane</keyword>
<keyword evidence="3" id="KW-1185">Reference proteome</keyword>
<feature type="transmembrane region" description="Helical" evidence="1">
    <location>
        <begin position="446"/>
        <end position="472"/>
    </location>
</feature>
<keyword evidence="1" id="KW-1133">Transmembrane helix</keyword>
<evidence type="ECO:0000313" key="2">
    <source>
        <dbReference type="EMBL" id="MFC5588588.1"/>
    </source>
</evidence>
<reference evidence="3" key="1">
    <citation type="journal article" date="2019" name="Int. J. Syst. Evol. Microbiol.">
        <title>The Global Catalogue of Microorganisms (GCM) 10K type strain sequencing project: providing services to taxonomists for standard genome sequencing and annotation.</title>
        <authorList>
            <consortium name="The Broad Institute Genomics Platform"/>
            <consortium name="The Broad Institute Genome Sequencing Center for Infectious Disease"/>
            <person name="Wu L."/>
            <person name="Ma J."/>
        </authorList>
    </citation>
    <scope>NUCLEOTIDE SEQUENCE [LARGE SCALE GENOMIC DNA]</scope>
    <source>
        <strain evidence="3">CGMCC 4.1434</strain>
    </source>
</reference>
<feature type="transmembrane region" description="Helical" evidence="1">
    <location>
        <begin position="307"/>
        <end position="325"/>
    </location>
</feature>
<evidence type="ECO:0008006" key="4">
    <source>
        <dbReference type="Google" id="ProtNLM"/>
    </source>
</evidence>
<sequence length="484" mass="56282">MQEIATIDKLDIIQSSMSFVLPFGYNRKSKKDIIGTLSENGYTYFKIDQASDFHNYYGENIIVEGKELEQYFLPYIGQKLFPDSPAQKGFHRFSISIMKSFQLQIRKSILPFTIQSVDITLAPFGIAFMTIRVVLDDHVHELTDVLDFMHHFRTVEPILKEEKGAKVHLVDSGQRLSVHGLLFEVLCPFLKSYLTEEDQLKGYFGSLPYFEDERMYTSAYLVSCEGASITDTHLYRMGALDGRSPDGEAFMSAHNPAYIRGALDQTLHDRWAPYTYTVITEHAYITVTNRPPEEMDRELSQFMGTHYYNFLLHYFYKIMLLRVAFEYSQLDWKRDDEYVKSLIKLITLFSSWYYFQEVSTRSEGKELSKMFRQSFSIGQLFEEVNNTLHELYKNQESINSDRMNMLLFALTVFTVISGIYGMNLVIKDWETSASWKAFQQYNFYEWIALVTAISGIGLSTYLIGSTIGKIVIKRLRNRKAESRL</sequence>
<comment type="caution">
    <text evidence="2">The sequence shown here is derived from an EMBL/GenBank/DDBJ whole genome shotgun (WGS) entry which is preliminary data.</text>
</comment>
<organism evidence="2 3">
    <name type="scientific">Sporosarcina soli</name>
    <dbReference type="NCBI Taxonomy" id="334736"/>
    <lineage>
        <taxon>Bacteria</taxon>
        <taxon>Bacillati</taxon>
        <taxon>Bacillota</taxon>
        <taxon>Bacilli</taxon>
        <taxon>Bacillales</taxon>
        <taxon>Caryophanaceae</taxon>
        <taxon>Sporosarcina</taxon>
    </lineage>
</organism>
<evidence type="ECO:0000256" key="1">
    <source>
        <dbReference type="SAM" id="Phobius"/>
    </source>
</evidence>
<accession>A0ABW0THX8</accession>
<feature type="transmembrane region" description="Helical" evidence="1">
    <location>
        <begin position="405"/>
        <end position="426"/>
    </location>
</feature>
<dbReference type="RefSeq" id="WP_381432004.1">
    <property type="nucleotide sequence ID" value="NZ_JBHSNO010000005.1"/>
</dbReference>
<dbReference type="EMBL" id="JBHSNO010000005">
    <property type="protein sequence ID" value="MFC5588588.1"/>
    <property type="molecule type" value="Genomic_DNA"/>
</dbReference>
<name>A0ABW0THX8_9BACL</name>
<keyword evidence="1" id="KW-0812">Transmembrane</keyword>
<protein>
    <recommendedName>
        <fullName evidence="4">Group-specific protein</fullName>
    </recommendedName>
</protein>
<dbReference type="Proteomes" id="UP001596109">
    <property type="component" value="Unassembled WGS sequence"/>
</dbReference>
<gene>
    <name evidence="2" type="ORF">ACFPRA_06805</name>
</gene>